<evidence type="ECO:0000313" key="9">
    <source>
        <dbReference type="EMBL" id="WMW80375.1"/>
    </source>
</evidence>
<feature type="region of interest" description="Disordered" evidence="5">
    <location>
        <begin position="754"/>
        <end position="784"/>
    </location>
</feature>
<keyword evidence="6" id="KW-1133">Transmembrane helix</keyword>
<evidence type="ECO:0000259" key="7">
    <source>
        <dbReference type="PROSITE" id="PS50111"/>
    </source>
</evidence>
<dbReference type="InterPro" id="IPR003660">
    <property type="entry name" value="HAMP_dom"/>
</dbReference>
<feature type="compositionally biased region" description="Polar residues" evidence="5">
    <location>
        <begin position="754"/>
        <end position="764"/>
    </location>
</feature>
<dbReference type="PROSITE" id="PS50885">
    <property type="entry name" value="HAMP"/>
    <property type="match status" value="2"/>
</dbReference>
<dbReference type="SMART" id="SM00283">
    <property type="entry name" value="MA"/>
    <property type="match status" value="1"/>
</dbReference>
<evidence type="ECO:0000256" key="6">
    <source>
        <dbReference type="SAM" id="Phobius"/>
    </source>
</evidence>
<dbReference type="EMBL" id="CP133720">
    <property type="protein sequence ID" value="WMW80375.1"/>
    <property type="molecule type" value="Genomic_DNA"/>
</dbReference>
<feature type="compositionally biased region" description="Low complexity" evidence="5">
    <location>
        <begin position="765"/>
        <end position="778"/>
    </location>
</feature>
<dbReference type="InterPro" id="IPR000014">
    <property type="entry name" value="PAS"/>
</dbReference>
<keyword evidence="10" id="KW-1185">Reference proteome</keyword>
<dbReference type="CDD" id="cd11386">
    <property type="entry name" value="MCP_signal"/>
    <property type="match status" value="1"/>
</dbReference>
<feature type="transmembrane region" description="Helical" evidence="6">
    <location>
        <begin position="14"/>
        <end position="36"/>
    </location>
</feature>
<evidence type="ECO:0000313" key="10">
    <source>
        <dbReference type="Proteomes" id="UP001181355"/>
    </source>
</evidence>
<reference evidence="9" key="1">
    <citation type="submission" date="2023-09" db="EMBL/GenBank/DDBJ databases">
        <title>Undibacterium sp. 20NA77.5 isolated from freshwater.</title>
        <authorList>
            <person name="Le V."/>
            <person name="Ko S.-R."/>
            <person name="Ahn C.-Y."/>
            <person name="Oh H.-M."/>
        </authorList>
    </citation>
    <scope>NUCLEOTIDE SEQUENCE</scope>
    <source>
        <strain evidence="9">20NA77.5</strain>
    </source>
</reference>
<dbReference type="RefSeq" id="WP_309481868.1">
    <property type="nucleotide sequence ID" value="NZ_CP133720.1"/>
</dbReference>
<sequence>MKNLIDSMKMWQKFALIGIFVLVLFGIPFFILLSMINTNIDVIRGEKEGAQIIPELVKVIQKTQTHQGVNRLVMEGRSELIATRANAAKELDAQFAKLELQVAANSHLKLEQPFREIKQSWERLNSMRDKLNPVEARNQHRDLIESLFTLMATVTDNSGLTLSPDAATYFLMQMSSDSMLNIVETQSHSRALGNDVLDDGKISSAERETLSVLYANLKNKLKSNQMNYERLTYIAPEYKEIFQQQFKQHVESTSATAKFLQDNILSALKIEAPVNEFLAIISPSFEANYQLEFKMIEEMNKAIDRRLEEALSSRRSNILSALFLLITISALSYYIIQRTIQQIGHEPSEVAAFANEVAGGNLNADIELRSDDTGSIAASLKIMVDTIRARITETERVSADVLRIKIALDNASTNVMIADTDLKIIYVNRSALDMLAKSEAALQSQITGLNSSNVLGFPIDRFYPNPELQTTLLKGLSGPHKEQLLIGGRSFVVVANPVENDKGQRLGTVLEWVDITEQLAAQLLSEREAAENLRIKIALDGCSTNVMIADHDRTIIYANASVLSMLKNAESDLKKELPHFNADKVIGSSIDIFHKNPQHQARILSTLTDTFKAQIQVGGRFFALAANPVIDGKGNRLGSVVEWLDRTAEVKVEQQVSHVVEQAAAGNFTTRLEENLQIGFFAKLSKDINQLMNSSENGLNEVLRVLAAISKGDLTQTMTQEYKGTFEKLKVASNETVGKLSQIVKEVSHASHALSNASEQVHATSQALSQSASEQAGSVEQTSTSVQEMAVGIRQNAENAKVTEEIANKASSEALSGGKAVKETVNAMKQIAGKIGIVDDIAYQTNMLALNAAIEAARAGVHGKGFAVVAAEVRKLAERSQVAAQEIGDLAQASVKEAERAGQLIEEILPRISQTSDLVREITGASQEQALGVEQIDEAMNQMSKITQQNASASEELAATAEEMTNRAEQLAGLIGFFKLDEEDVKNRVNQTGGGEKPKTASQFQPASKLMQTATMPVDSTKFVRF</sequence>
<keyword evidence="1" id="KW-0145">Chemotaxis</keyword>
<dbReference type="Pfam" id="PF18947">
    <property type="entry name" value="HAMP_2"/>
    <property type="match status" value="1"/>
</dbReference>
<proteinExistence type="inferred from homology"/>
<dbReference type="Proteomes" id="UP001181355">
    <property type="component" value="Chromosome"/>
</dbReference>
<dbReference type="InterPro" id="IPR004089">
    <property type="entry name" value="MCPsignal_dom"/>
</dbReference>
<dbReference type="SUPFAM" id="SSF58104">
    <property type="entry name" value="Methyl-accepting chemotaxis protein (MCP) signaling domain"/>
    <property type="match status" value="1"/>
</dbReference>
<name>A0ABY9RGN0_9BURK</name>
<dbReference type="SUPFAM" id="SSF55785">
    <property type="entry name" value="PYP-like sensor domain (PAS domain)"/>
    <property type="match status" value="1"/>
</dbReference>
<evidence type="ECO:0000256" key="1">
    <source>
        <dbReference type="ARBA" id="ARBA00022500"/>
    </source>
</evidence>
<feature type="coiled-coil region" evidence="4">
    <location>
        <begin position="936"/>
        <end position="963"/>
    </location>
</feature>
<keyword evidence="6" id="KW-0812">Transmembrane</keyword>
<dbReference type="Pfam" id="PF13188">
    <property type="entry name" value="PAS_8"/>
    <property type="match status" value="2"/>
</dbReference>
<evidence type="ECO:0000256" key="2">
    <source>
        <dbReference type="ARBA" id="ARBA00029447"/>
    </source>
</evidence>
<organism evidence="9 10">
    <name type="scientific">Undibacterium cyanobacteriorum</name>
    <dbReference type="NCBI Taxonomy" id="3073561"/>
    <lineage>
        <taxon>Bacteria</taxon>
        <taxon>Pseudomonadati</taxon>
        <taxon>Pseudomonadota</taxon>
        <taxon>Betaproteobacteria</taxon>
        <taxon>Burkholderiales</taxon>
        <taxon>Oxalobacteraceae</taxon>
        <taxon>Undibacterium</taxon>
    </lineage>
</organism>
<dbReference type="PANTHER" id="PTHR43531:SF11">
    <property type="entry name" value="METHYL-ACCEPTING CHEMOTAXIS PROTEIN 3"/>
    <property type="match status" value="1"/>
</dbReference>
<keyword evidence="6" id="KW-0472">Membrane</keyword>
<evidence type="ECO:0000256" key="3">
    <source>
        <dbReference type="PROSITE-ProRule" id="PRU00284"/>
    </source>
</evidence>
<evidence type="ECO:0000256" key="5">
    <source>
        <dbReference type="SAM" id="MobiDB-lite"/>
    </source>
</evidence>
<keyword evidence="4" id="KW-0175">Coiled coil</keyword>
<dbReference type="Gene3D" id="6.10.340.10">
    <property type="match status" value="1"/>
</dbReference>
<comment type="similarity">
    <text evidence="2">Belongs to the methyl-accepting chemotaxis (MCP) protein family.</text>
</comment>
<evidence type="ECO:0000259" key="8">
    <source>
        <dbReference type="PROSITE" id="PS50885"/>
    </source>
</evidence>
<dbReference type="PROSITE" id="PS50111">
    <property type="entry name" value="CHEMOTAXIS_TRANSDUC_2"/>
    <property type="match status" value="1"/>
</dbReference>
<dbReference type="PANTHER" id="PTHR43531">
    <property type="entry name" value="PROTEIN ICFG"/>
    <property type="match status" value="1"/>
</dbReference>
<evidence type="ECO:0000256" key="4">
    <source>
        <dbReference type="SAM" id="Coils"/>
    </source>
</evidence>
<dbReference type="InterPro" id="IPR035965">
    <property type="entry name" value="PAS-like_dom_sf"/>
</dbReference>
<dbReference type="Pfam" id="PF00015">
    <property type="entry name" value="MCPsignal"/>
    <property type="match status" value="1"/>
</dbReference>
<protein>
    <submittedName>
        <fullName evidence="9">Methyl-accepting chemotaxis protein</fullName>
    </submittedName>
</protein>
<dbReference type="InterPro" id="IPR051310">
    <property type="entry name" value="MCP_chemotaxis"/>
</dbReference>
<feature type="domain" description="HAMP" evidence="8">
    <location>
        <begin position="693"/>
        <end position="745"/>
    </location>
</feature>
<accession>A0ABY9RGN0</accession>
<feature type="domain" description="Methyl-accepting transducer" evidence="7">
    <location>
        <begin position="750"/>
        <end position="965"/>
    </location>
</feature>
<dbReference type="Gene3D" id="1.10.287.950">
    <property type="entry name" value="Methyl-accepting chemotaxis protein"/>
    <property type="match status" value="1"/>
</dbReference>
<gene>
    <name evidence="9" type="ORF">RF679_17260</name>
</gene>
<keyword evidence="3" id="KW-0807">Transducer</keyword>
<feature type="domain" description="HAMP" evidence="8">
    <location>
        <begin position="349"/>
        <end position="392"/>
    </location>
</feature>
<feature type="transmembrane region" description="Helical" evidence="6">
    <location>
        <begin position="316"/>
        <end position="336"/>
    </location>
</feature>
<dbReference type="Gene3D" id="3.30.450.20">
    <property type="entry name" value="PAS domain"/>
    <property type="match status" value="2"/>
</dbReference>